<reference evidence="1 2" key="1">
    <citation type="submission" date="2015-11" db="EMBL/GenBank/DDBJ databases">
        <title>Exploring the genomic traits of fungus-feeding bacterial genus Collimonas.</title>
        <authorList>
            <person name="Song C."/>
            <person name="Schmidt R."/>
            <person name="de Jager V."/>
            <person name="Krzyzanowska D."/>
            <person name="Jongedijk E."/>
            <person name="Cankar K."/>
            <person name="Beekwilder J."/>
            <person name="van Veen A."/>
            <person name="de Boer W."/>
            <person name="van Veen J.A."/>
            <person name="Garbeva P."/>
        </authorList>
    </citation>
    <scope>NUCLEOTIDE SEQUENCE [LARGE SCALE GENOMIC DNA]</scope>
    <source>
        <strain evidence="1 2">Ter91</strain>
    </source>
</reference>
<dbReference type="PATRIC" id="fig|279113.9.peg.2233"/>
<protein>
    <submittedName>
        <fullName evidence="1">Uncharacterized protein</fullName>
    </submittedName>
</protein>
<dbReference type="KEGG" id="cpra:CPter91_2252"/>
<sequence length="45" mass="4759">MEKCLVACHAQTADTAQTPGDELLAAWLDKKSANRKTTCALPADA</sequence>
<organism evidence="1 2">
    <name type="scientific">Collimonas pratensis</name>
    <dbReference type="NCBI Taxonomy" id="279113"/>
    <lineage>
        <taxon>Bacteria</taxon>
        <taxon>Pseudomonadati</taxon>
        <taxon>Pseudomonadota</taxon>
        <taxon>Betaproteobacteria</taxon>
        <taxon>Burkholderiales</taxon>
        <taxon>Oxalobacteraceae</taxon>
        <taxon>Collimonas</taxon>
    </lineage>
</organism>
<evidence type="ECO:0000313" key="1">
    <source>
        <dbReference type="EMBL" id="AMP04618.1"/>
    </source>
</evidence>
<dbReference type="STRING" id="279113.CPter91_2252"/>
<dbReference type="EMBL" id="CP013234">
    <property type="protein sequence ID" value="AMP04618.1"/>
    <property type="molecule type" value="Genomic_DNA"/>
</dbReference>
<proteinExistence type="predicted"/>
<evidence type="ECO:0000313" key="2">
    <source>
        <dbReference type="Proteomes" id="UP000074561"/>
    </source>
</evidence>
<accession>A0A127Q3G0</accession>
<name>A0A127Q3G0_9BURK</name>
<gene>
    <name evidence="1" type="ORF">CPter91_2252</name>
</gene>
<dbReference type="Proteomes" id="UP000074561">
    <property type="component" value="Chromosome"/>
</dbReference>
<dbReference type="AlphaFoldDB" id="A0A127Q3G0"/>